<evidence type="ECO:0000256" key="3">
    <source>
        <dbReference type="ARBA" id="ARBA00022527"/>
    </source>
</evidence>
<feature type="compositionally biased region" description="Basic and acidic residues" evidence="11">
    <location>
        <begin position="977"/>
        <end position="995"/>
    </location>
</feature>
<feature type="region of interest" description="Disordered" evidence="11">
    <location>
        <begin position="902"/>
        <end position="1080"/>
    </location>
</feature>
<feature type="domain" description="Protein kinase" evidence="12">
    <location>
        <begin position="328"/>
        <end position="581"/>
    </location>
</feature>
<evidence type="ECO:0000259" key="12">
    <source>
        <dbReference type="PROSITE" id="PS50011"/>
    </source>
</evidence>
<protein>
    <recommendedName>
        <fullName evidence="2">non-specific serine/threonine protein kinase</fullName>
        <ecNumber evidence="2">2.7.11.1</ecNumber>
    </recommendedName>
</protein>
<comment type="catalytic activity">
    <reaction evidence="9">
        <text>L-seryl-[protein] + ATP = O-phospho-L-seryl-[protein] + ADP + H(+)</text>
        <dbReference type="Rhea" id="RHEA:17989"/>
        <dbReference type="Rhea" id="RHEA-COMP:9863"/>
        <dbReference type="Rhea" id="RHEA-COMP:11604"/>
        <dbReference type="ChEBI" id="CHEBI:15378"/>
        <dbReference type="ChEBI" id="CHEBI:29999"/>
        <dbReference type="ChEBI" id="CHEBI:30616"/>
        <dbReference type="ChEBI" id="CHEBI:83421"/>
        <dbReference type="ChEBI" id="CHEBI:456216"/>
        <dbReference type="EC" id="2.7.11.1"/>
    </reaction>
</comment>
<gene>
    <name evidence="13" type="primary">NEK</name>
    <name evidence="13" type="ORF">TSPGSL018_16429</name>
</gene>
<feature type="region of interest" description="Disordered" evidence="11">
    <location>
        <begin position="1092"/>
        <end position="1407"/>
    </location>
</feature>
<evidence type="ECO:0000256" key="9">
    <source>
        <dbReference type="ARBA" id="ARBA00048679"/>
    </source>
</evidence>
<feature type="compositionally biased region" description="Gly residues" evidence="11">
    <location>
        <begin position="1187"/>
        <end position="1196"/>
    </location>
</feature>
<comment type="catalytic activity">
    <reaction evidence="8">
        <text>L-threonyl-[protein] + ATP = O-phospho-L-threonyl-[protein] + ADP + H(+)</text>
        <dbReference type="Rhea" id="RHEA:46608"/>
        <dbReference type="Rhea" id="RHEA-COMP:11060"/>
        <dbReference type="Rhea" id="RHEA-COMP:11605"/>
        <dbReference type="ChEBI" id="CHEBI:15378"/>
        <dbReference type="ChEBI" id="CHEBI:30013"/>
        <dbReference type="ChEBI" id="CHEBI:30616"/>
        <dbReference type="ChEBI" id="CHEBI:61977"/>
        <dbReference type="ChEBI" id="CHEBI:456216"/>
        <dbReference type="EC" id="2.7.11.1"/>
    </reaction>
</comment>
<dbReference type="FunFam" id="3.30.200.20:FF:000097">
    <property type="entry name" value="Probable serine/threonine-protein kinase nek1"/>
    <property type="match status" value="1"/>
</dbReference>
<dbReference type="InterPro" id="IPR051131">
    <property type="entry name" value="NEK_Ser/Thr_kinase_NIMA"/>
</dbReference>
<evidence type="ECO:0000256" key="6">
    <source>
        <dbReference type="ARBA" id="ARBA00022777"/>
    </source>
</evidence>
<feature type="region of interest" description="Disordered" evidence="11">
    <location>
        <begin position="739"/>
        <end position="828"/>
    </location>
</feature>
<feature type="compositionally biased region" description="Gly residues" evidence="11">
    <location>
        <begin position="1165"/>
        <end position="1175"/>
    </location>
</feature>
<dbReference type="Pfam" id="PF00069">
    <property type="entry name" value="Pkinase"/>
    <property type="match status" value="1"/>
</dbReference>
<dbReference type="PANTHER" id="PTHR44899:SF3">
    <property type="entry name" value="SERINE_THREONINE-PROTEIN KINASE NEK1"/>
    <property type="match status" value="1"/>
</dbReference>
<evidence type="ECO:0000256" key="11">
    <source>
        <dbReference type="SAM" id="MobiDB-lite"/>
    </source>
</evidence>
<keyword evidence="7 10" id="KW-0067">ATP-binding</keyword>
<dbReference type="InterPro" id="IPR008271">
    <property type="entry name" value="Ser/Thr_kinase_AS"/>
</dbReference>
<feature type="compositionally biased region" description="Low complexity" evidence="11">
    <location>
        <begin position="757"/>
        <end position="769"/>
    </location>
</feature>
<dbReference type="PROSITE" id="PS00108">
    <property type="entry name" value="PROTEIN_KINASE_ST"/>
    <property type="match status" value="1"/>
</dbReference>
<reference evidence="13" key="1">
    <citation type="submission" date="2014-05" db="EMBL/GenBank/DDBJ databases">
        <title>The transcriptome of the halophilic microalga Tetraselmis sp. GSL018 isolated from the Great Salt Lake, Utah.</title>
        <authorList>
            <person name="Jinkerson R.E."/>
            <person name="D'Adamo S."/>
            <person name="Posewitz M.C."/>
        </authorList>
    </citation>
    <scope>NUCLEOTIDE SEQUENCE</scope>
    <source>
        <strain evidence="13">GSL018</strain>
    </source>
</reference>
<dbReference type="InterPro" id="IPR000719">
    <property type="entry name" value="Prot_kinase_dom"/>
</dbReference>
<dbReference type="SMART" id="SM00220">
    <property type="entry name" value="S_TKc"/>
    <property type="match status" value="1"/>
</dbReference>
<feature type="region of interest" description="Disordered" evidence="11">
    <location>
        <begin position="1"/>
        <end position="262"/>
    </location>
</feature>
<feature type="compositionally biased region" description="Low complexity" evidence="11">
    <location>
        <begin position="1099"/>
        <end position="1109"/>
    </location>
</feature>
<evidence type="ECO:0000256" key="5">
    <source>
        <dbReference type="ARBA" id="ARBA00022741"/>
    </source>
</evidence>
<dbReference type="Gene3D" id="1.10.510.10">
    <property type="entry name" value="Transferase(Phosphotransferase) domain 1"/>
    <property type="match status" value="1"/>
</dbReference>
<sequence length="1407" mass="147625">MGCGSSSVCGKANSAVAPAPKTPPLGEALTEGGSQRWLLGPGQAEQSVDGGSGSGSGGLTLTAGPSPSPLQPLRLKKPASASDAGETGRTSGKGARRRDPPRSNSETSGESQEPPTPAVSMYEKLQHLPQAKAAPLQPLPPEVLPPLPGAAAAPERPGPSHSGGTAKPPKPGAPAGEGAKAVGQPVSFRLPEEKARPSAPRSRPSTRGSRQPRSSAGSRPPTPPVPGGSHRQLRISTDSCTPEPSQDGSWRETNDGVPAASEFGSLTGWQRIALDVMAEMENQIEGAAPAPDAPTEQRASVDGSDDGAAFIRWETIKARTGSSFTDDYVILEELGQGAYGKAFKAQRIKDGEVVVAKQVSTGGMSLREKLETKQEIKLLAHMDHPNVVKYYEAYAEETEMTIVMEFCEEGDLTKFLKKRKGKLLEEHQIMLRFVQICLALHHVHEKGILHRDLKASNIFCDTFSIVKLGDFGISKMMGAEAQCRTIVGTPYYLSPEICEDKPYGLKSDMWSLGCVLYELCTLRHAFDGKSLPQLVLKILSGKFPPISKKYSDDLKHLVNSLLAHNPEDRPDLMDIFRMPYVREHLHRYVIHIKKHITKRRESFKRSVAKWDPNYMTGYTDSIASSGAMDASKGLSGTIAKRQSSMLPGHHSPGPPSPVPEKRMRGTADSGESLSPRLVVRSSSSKKRVTIRESHDSSPSKQQSISGETSPVAGHDSAELGEPLNLDLAMGAKGLADALHLPPTRFGGEGEIPEEDGPAAAERAAPPVMADLLPGSRWSNLKEPAPSQDGQQPPTAPSPTEGHRAAAAPVSGREGAKLWKNSAPSSSRTLIGSAAAKENTLNVRRPSTAAVDGRRAPLDRESTIRRLVEAGAGPSTAAAIFEGLRSSLNTISADNLYSSFGSSISEGEEGSQMDYSSGFEGEEIIVDEEEDRQSEVGGDAEPPPAEGGGAPGARPPMLVAPPTEEPNRSVPLSPIRLGEPRLTRDISLKADARDGDGGGDTPQFRMSPPKDGGRSAGPPGAGIGPEQPEAAPGRWKGPFSEDDPAEGAAGPCAAQDAEGHGSSSHGDGPEAHHGSSGGFAPWERWRIRSAAARVERLPGRRAPQLAARAGAPRRRPARARRAARPDRAPQERLRRGQGGARGEGRRPGRGSPQAAAGGERGEGEGQGRGTASGGAVGADAEEASRGGEASGAGGQGGPEPRVALAGGAGAGQQRAGRRDGGPSQRAGQQRRGGGRGAGSLPPRAQGCRQPRRGDGEGLWAPRPGERTPGATAGAHSHLQRLRQQLRCRPTPIAGGTRQQAPREGQEAARRRGLQAGQGLPLGPHGCRPGGRPQRARHPAGPRGDRGRGQRGAPPPHAQGGAPQRCLRRGRGRGGEMTGGPSGTPSPLPPTSRGRPPAAPFAIAPTNPP</sequence>
<feature type="region of interest" description="Disordered" evidence="11">
    <location>
        <begin position="287"/>
        <end position="306"/>
    </location>
</feature>
<feature type="binding site" evidence="10">
    <location>
        <position position="357"/>
    </location>
    <ligand>
        <name>ATP</name>
        <dbReference type="ChEBI" id="CHEBI:30616"/>
    </ligand>
</feature>
<feature type="compositionally biased region" description="Polar residues" evidence="11">
    <location>
        <begin position="698"/>
        <end position="708"/>
    </location>
</feature>
<accession>A0A061RYF8</accession>
<keyword evidence="4" id="KW-0808">Transferase</keyword>
<feature type="compositionally biased region" description="Low complexity" evidence="11">
    <location>
        <begin position="163"/>
        <end position="181"/>
    </location>
</feature>
<comment type="similarity">
    <text evidence="1">Belongs to the protein kinase superfamily. NEK Ser/Thr protein kinase family. NIMA subfamily.</text>
</comment>
<feature type="compositionally biased region" description="Low complexity" evidence="11">
    <location>
        <begin position="672"/>
        <end position="682"/>
    </location>
</feature>
<dbReference type="InterPro" id="IPR017441">
    <property type="entry name" value="Protein_kinase_ATP_BS"/>
</dbReference>
<keyword evidence="5 10" id="KW-0547">Nucleotide-binding</keyword>
<proteinExistence type="inferred from homology"/>
<name>A0A061RYF8_9CHLO</name>
<evidence type="ECO:0000256" key="10">
    <source>
        <dbReference type="PROSITE-ProRule" id="PRU10141"/>
    </source>
</evidence>
<dbReference type="InterPro" id="IPR011009">
    <property type="entry name" value="Kinase-like_dom_sf"/>
</dbReference>
<feature type="non-terminal residue" evidence="13">
    <location>
        <position position="1407"/>
    </location>
</feature>
<feature type="compositionally biased region" description="Low complexity" evidence="11">
    <location>
        <begin position="1312"/>
        <end position="1322"/>
    </location>
</feature>
<dbReference type="EMBL" id="GBEZ01007530">
    <property type="protein sequence ID" value="JAC77942.1"/>
    <property type="molecule type" value="Transcribed_RNA"/>
</dbReference>
<feature type="compositionally biased region" description="Basic and acidic residues" evidence="11">
    <location>
        <begin position="1122"/>
        <end position="1133"/>
    </location>
</feature>
<evidence type="ECO:0000313" key="13">
    <source>
        <dbReference type="EMBL" id="JAC77942.1"/>
    </source>
</evidence>
<keyword evidence="3" id="KW-0723">Serine/threonine-protein kinase</keyword>
<dbReference type="PROSITE" id="PS00107">
    <property type="entry name" value="PROTEIN_KINASE_ATP"/>
    <property type="match status" value="1"/>
</dbReference>
<evidence type="ECO:0000256" key="7">
    <source>
        <dbReference type="ARBA" id="ARBA00022840"/>
    </source>
</evidence>
<dbReference type="EC" id="2.7.11.1" evidence="2"/>
<evidence type="ECO:0000256" key="4">
    <source>
        <dbReference type="ARBA" id="ARBA00022679"/>
    </source>
</evidence>
<dbReference type="GO" id="GO:0004674">
    <property type="term" value="F:protein serine/threonine kinase activity"/>
    <property type="evidence" value="ECO:0007669"/>
    <property type="project" value="UniProtKB-KW"/>
</dbReference>
<evidence type="ECO:0000256" key="2">
    <source>
        <dbReference type="ARBA" id="ARBA00012513"/>
    </source>
</evidence>
<evidence type="ECO:0000256" key="8">
    <source>
        <dbReference type="ARBA" id="ARBA00047899"/>
    </source>
</evidence>
<organism evidence="13">
    <name type="scientific">Tetraselmis sp. GSL018</name>
    <dbReference type="NCBI Taxonomy" id="582737"/>
    <lineage>
        <taxon>Eukaryota</taxon>
        <taxon>Viridiplantae</taxon>
        <taxon>Chlorophyta</taxon>
        <taxon>core chlorophytes</taxon>
        <taxon>Chlorodendrophyceae</taxon>
        <taxon>Chlorodendrales</taxon>
        <taxon>Chlorodendraceae</taxon>
        <taxon>Tetraselmis</taxon>
    </lineage>
</organism>
<dbReference type="GO" id="GO:0005524">
    <property type="term" value="F:ATP binding"/>
    <property type="evidence" value="ECO:0007669"/>
    <property type="project" value="UniProtKB-UniRule"/>
</dbReference>
<dbReference type="SUPFAM" id="SSF56112">
    <property type="entry name" value="Protein kinase-like (PK-like)"/>
    <property type="match status" value="1"/>
</dbReference>
<feature type="compositionally biased region" description="Basic residues" evidence="11">
    <location>
        <begin position="1110"/>
        <end position="1121"/>
    </location>
</feature>
<feature type="compositionally biased region" description="Acidic residues" evidence="11">
    <location>
        <begin position="919"/>
        <end position="931"/>
    </location>
</feature>
<dbReference type="PROSITE" id="PS50011">
    <property type="entry name" value="PROTEIN_KINASE_DOM"/>
    <property type="match status" value="1"/>
</dbReference>
<feature type="region of interest" description="Disordered" evidence="11">
    <location>
        <begin position="643"/>
        <end position="718"/>
    </location>
</feature>
<feature type="compositionally biased region" description="Low complexity" evidence="11">
    <location>
        <begin position="197"/>
        <end position="215"/>
    </location>
</feature>
<feature type="compositionally biased region" description="Polar residues" evidence="11">
    <location>
        <begin position="234"/>
        <end position="248"/>
    </location>
</feature>
<feature type="compositionally biased region" description="Polar residues" evidence="11">
    <location>
        <begin position="102"/>
        <end position="113"/>
    </location>
</feature>
<dbReference type="PANTHER" id="PTHR44899">
    <property type="entry name" value="CAMK FAMILY PROTEIN KINASE"/>
    <property type="match status" value="1"/>
</dbReference>
<feature type="compositionally biased region" description="Pro residues" evidence="11">
    <location>
        <begin position="137"/>
        <end position="148"/>
    </location>
</feature>
<evidence type="ECO:0000256" key="1">
    <source>
        <dbReference type="ARBA" id="ARBA00010886"/>
    </source>
</evidence>
<keyword evidence="6 13" id="KW-0418">Kinase</keyword>
<dbReference type="CDD" id="cd08215">
    <property type="entry name" value="STKc_Nek"/>
    <property type="match status" value="1"/>
</dbReference>
<dbReference type="Gene3D" id="3.30.200.20">
    <property type="entry name" value="Phosphorylase Kinase, domain 1"/>
    <property type="match status" value="1"/>
</dbReference>
<feature type="compositionally biased region" description="Low complexity" evidence="11">
    <location>
        <begin position="127"/>
        <end position="136"/>
    </location>
</feature>